<keyword evidence="1" id="KW-0812">Transmembrane</keyword>
<dbReference type="Proteomes" id="UP000292423">
    <property type="component" value="Unassembled WGS sequence"/>
</dbReference>
<evidence type="ECO:0000313" key="3">
    <source>
        <dbReference type="EMBL" id="RZU37104.1"/>
    </source>
</evidence>
<organism evidence="3 4">
    <name type="scientific">Fluviicoccus keumensis</name>
    <dbReference type="NCBI Taxonomy" id="1435465"/>
    <lineage>
        <taxon>Bacteria</taxon>
        <taxon>Pseudomonadati</taxon>
        <taxon>Pseudomonadota</taxon>
        <taxon>Gammaproteobacteria</taxon>
        <taxon>Moraxellales</taxon>
        <taxon>Moraxellaceae</taxon>
        <taxon>Fluviicoccus</taxon>
    </lineage>
</organism>
<dbReference type="InterPro" id="IPR005804">
    <property type="entry name" value="FA_desaturase_dom"/>
</dbReference>
<accession>A0A4Q7YJR6</accession>
<dbReference type="EMBL" id="SHKX01000015">
    <property type="protein sequence ID" value="RZU37104.1"/>
    <property type="molecule type" value="Genomic_DNA"/>
</dbReference>
<reference evidence="3 4" key="1">
    <citation type="submission" date="2019-02" db="EMBL/GenBank/DDBJ databases">
        <title>Genomic Encyclopedia of Type Strains, Phase IV (KMG-IV): sequencing the most valuable type-strain genomes for metagenomic binning, comparative biology and taxonomic classification.</title>
        <authorList>
            <person name="Goeker M."/>
        </authorList>
    </citation>
    <scope>NUCLEOTIDE SEQUENCE [LARGE SCALE GENOMIC DNA]</scope>
    <source>
        <strain evidence="3 4">DSM 105135</strain>
    </source>
</reference>
<evidence type="ECO:0000259" key="2">
    <source>
        <dbReference type="Pfam" id="PF00487"/>
    </source>
</evidence>
<protein>
    <submittedName>
        <fullName evidence="3">Fatty acid desaturase</fullName>
    </submittedName>
</protein>
<feature type="domain" description="Fatty acid desaturase" evidence="2">
    <location>
        <begin position="46"/>
        <end position="270"/>
    </location>
</feature>
<sequence>MTLEEIYAKNKTVEGRILKFRADRGPVTYIFGLFVVQLLAWWYLPLWGAVVAGILLLPFLGTSAIYNHHQQHHNAFLSPFLNRVFETVLGTQTMITSYAWVLHHNFGHHPNYMNQPPDEDEDESRWARPDGSLMTRPEYTLNLLFRASYDSILVGIRKRPKVLLYFTLMFLPYLAVQAALAWVNWQNYLAVFLVPSFMMLLYVYDLTYEHHSGLYTKNHYEASRNRVGRLYNIRTCNLGYHTAHHIKPFIHWSLLPYYHVLIADKIPPHCYVKCR</sequence>
<name>A0A4Q7YJR6_9GAMM</name>
<dbReference type="AlphaFoldDB" id="A0A4Q7YJR6"/>
<evidence type="ECO:0000256" key="1">
    <source>
        <dbReference type="SAM" id="Phobius"/>
    </source>
</evidence>
<dbReference type="Pfam" id="PF00487">
    <property type="entry name" value="FA_desaturase"/>
    <property type="match status" value="1"/>
</dbReference>
<comment type="caution">
    <text evidence="3">The sequence shown here is derived from an EMBL/GenBank/DDBJ whole genome shotgun (WGS) entry which is preliminary data.</text>
</comment>
<keyword evidence="1" id="KW-1133">Transmembrane helix</keyword>
<proteinExistence type="predicted"/>
<dbReference type="OrthoDB" id="634389at2"/>
<keyword evidence="4" id="KW-1185">Reference proteome</keyword>
<feature type="transmembrane region" description="Helical" evidence="1">
    <location>
        <begin position="188"/>
        <end position="207"/>
    </location>
</feature>
<gene>
    <name evidence="3" type="ORF">EV700_2973</name>
</gene>
<dbReference type="GO" id="GO:0006629">
    <property type="term" value="P:lipid metabolic process"/>
    <property type="evidence" value="ECO:0007669"/>
    <property type="project" value="InterPro"/>
</dbReference>
<dbReference type="RefSeq" id="WP_130415206.1">
    <property type="nucleotide sequence ID" value="NZ_SHKX01000015.1"/>
</dbReference>
<keyword evidence="1" id="KW-0472">Membrane</keyword>
<feature type="transmembrane region" description="Helical" evidence="1">
    <location>
        <begin position="50"/>
        <end position="67"/>
    </location>
</feature>
<evidence type="ECO:0000313" key="4">
    <source>
        <dbReference type="Proteomes" id="UP000292423"/>
    </source>
</evidence>
<feature type="transmembrane region" description="Helical" evidence="1">
    <location>
        <begin position="26"/>
        <end position="44"/>
    </location>
</feature>
<feature type="transmembrane region" description="Helical" evidence="1">
    <location>
        <begin position="162"/>
        <end position="182"/>
    </location>
</feature>